<dbReference type="Gene3D" id="3.40.50.1000">
    <property type="entry name" value="HAD superfamily/HAD-like"/>
    <property type="match status" value="1"/>
</dbReference>
<dbReference type="InterPro" id="IPR023198">
    <property type="entry name" value="PGP-like_dom2"/>
</dbReference>
<dbReference type="PANTHER" id="PTHR43481">
    <property type="entry name" value="FRUCTOSE-1-PHOSPHATE PHOSPHATASE"/>
    <property type="match status" value="1"/>
</dbReference>
<proteinExistence type="predicted"/>
<dbReference type="EMBL" id="JAAIKZ010000011">
    <property type="protein sequence ID" value="NEX74336.1"/>
    <property type="molecule type" value="Genomic_DNA"/>
</dbReference>
<feature type="region of interest" description="Disordered" evidence="1">
    <location>
        <begin position="215"/>
        <end position="239"/>
    </location>
</feature>
<dbReference type="Proteomes" id="UP000480681">
    <property type="component" value="Unassembled WGS sequence"/>
</dbReference>
<dbReference type="SUPFAM" id="SSF56784">
    <property type="entry name" value="HAD-like"/>
    <property type="match status" value="1"/>
</dbReference>
<sequence length="239" mass="25328">MTMLTLRAEALLLDMDGTLVHSTTEVETVWRLWCQGHRLDPAPVLAMCHGVRSREVIRALAPQLDLAREVVLLDELEINHTGAAEPIAGARAVLAALPAECWALVTSASQRVARHRLASAGLPLPKLLIGAEEVERGKPDPEPYLLAARRLGLAPADCLVFEDAPAGILSALQAGCPVVQVGGSKRFDPAVAAVIQHWHQVTVVTAAAGTLQVTLPTRETGNKKPPASEGLSGRDPGTI</sequence>
<dbReference type="Gene3D" id="1.10.150.240">
    <property type="entry name" value="Putative phosphatase, domain 2"/>
    <property type="match status" value="1"/>
</dbReference>
<dbReference type="SFLD" id="SFLDG01129">
    <property type="entry name" value="C1.5:_HAD__Beta-PGM__Phosphata"/>
    <property type="match status" value="1"/>
</dbReference>
<organism evidence="2 3">
    <name type="scientific">Aeromonas rivipollensis</name>
    <dbReference type="NCBI Taxonomy" id="948519"/>
    <lineage>
        <taxon>Bacteria</taxon>
        <taxon>Pseudomonadati</taxon>
        <taxon>Pseudomonadota</taxon>
        <taxon>Gammaproteobacteria</taxon>
        <taxon>Aeromonadales</taxon>
        <taxon>Aeromonadaceae</taxon>
        <taxon>Aeromonas</taxon>
    </lineage>
</organism>
<protein>
    <submittedName>
        <fullName evidence="2">HAD-IA family hydrolase</fullName>
    </submittedName>
</protein>
<dbReference type="InterPro" id="IPR036412">
    <property type="entry name" value="HAD-like_sf"/>
</dbReference>
<dbReference type="SFLD" id="SFLDS00003">
    <property type="entry name" value="Haloacid_Dehalogenase"/>
    <property type="match status" value="1"/>
</dbReference>
<gene>
    <name evidence="2" type="ORF">G4911_06235</name>
</gene>
<evidence type="ECO:0000313" key="2">
    <source>
        <dbReference type="EMBL" id="NEX74336.1"/>
    </source>
</evidence>
<comment type="caution">
    <text evidence="2">The sequence shown here is derived from an EMBL/GenBank/DDBJ whole genome shotgun (WGS) entry which is preliminary data.</text>
</comment>
<dbReference type="PANTHER" id="PTHR43481:SF4">
    <property type="entry name" value="GLYCEROL-1-PHOSPHATE PHOSPHOHYDROLASE 1-RELATED"/>
    <property type="match status" value="1"/>
</dbReference>
<keyword evidence="2" id="KW-0378">Hydrolase</keyword>
<dbReference type="GO" id="GO:0050308">
    <property type="term" value="F:sugar-phosphatase activity"/>
    <property type="evidence" value="ECO:0007669"/>
    <property type="project" value="TreeGrafter"/>
</dbReference>
<dbReference type="InterPro" id="IPR051806">
    <property type="entry name" value="HAD-like_SPP"/>
</dbReference>
<dbReference type="InterPro" id="IPR023214">
    <property type="entry name" value="HAD_sf"/>
</dbReference>
<dbReference type="AlphaFoldDB" id="A0AAW9Y769"/>
<name>A0AAW9Y769_9GAMM</name>
<reference evidence="2 3" key="1">
    <citation type="submission" date="2020-02" db="EMBL/GenBank/DDBJ databases">
        <title>Genome sequencing of Aeromonas rivipollensis.</title>
        <authorList>
            <person name="Fono-Tamo Ubani E.K."/>
            <person name="Lekota K.E."/>
        </authorList>
    </citation>
    <scope>NUCLEOTIDE SEQUENCE [LARGE SCALE GENOMIC DNA]</scope>
    <source>
        <strain evidence="2 3">G87</strain>
    </source>
</reference>
<evidence type="ECO:0000256" key="1">
    <source>
        <dbReference type="SAM" id="MobiDB-lite"/>
    </source>
</evidence>
<dbReference type="NCBIfam" id="TIGR01509">
    <property type="entry name" value="HAD-SF-IA-v3"/>
    <property type="match status" value="1"/>
</dbReference>
<evidence type="ECO:0000313" key="3">
    <source>
        <dbReference type="Proteomes" id="UP000480681"/>
    </source>
</evidence>
<accession>A0AAW9Y769</accession>
<dbReference type="Pfam" id="PF00702">
    <property type="entry name" value="Hydrolase"/>
    <property type="match status" value="1"/>
</dbReference>
<dbReference type="InterPro" id="IPR006439">
    <property type="entry name" value="HAD-SF_hydro_IA"/>
</dbReference>
<dbReference type="RefSeq" id="WP_163147829.1">
    <property type="nucleotide sequence ID" value="NZ_JAAIKZ010000011.1"/>
</dbReference>